<dbReference type="InterPro" id="IPR012337">
    <property type="entry name" value="RNaseH-like_sf"/>
</dbReference>
<gene>
    <name evidence="2" type="ORF">EJ419_05740</name>
</gene>
<dbReference type="InterPro" id="IPR013520">
    <property type="entry name" value="Ribonucl_H"/>
</dbReference>
<dbReference type="SUPFAM" id="SSF53098">
    <property type="entry name" value="Ribonuclease H-like"/>
    <property type="match status" value="1"/>
</dbReference>
<keyword evidence="3" id="KW-1185">Reference proteome</keyword>
<comment type="caution">
    <text evidence="2">The sequence shown here is derived from an EMBL/GenBank/DDBJ whole genome shotgun (WGS) entry which is preliminary data.</text>
</comment>
<evidence type="ECO:0000313" key="2">
    <source>
        <dbReference type="EMBL" id="TCD53938.1"/>
    </source>
</evidence>
<organism evidence="2 3">
    <name type="scientific">Alloscardovia theropitheci</name>
    <dbReference type="NCBI Taxonomy" id="2496842"/>
    <lineage>
        <taxon>Bacteria</taxon>
        <taxon>Bacillati</taxon>
        <taxon>Actinomycetota</taxon>
        <taxon>Actinomycetes</taxon>
        <taxon>Bifidobacteriales</taxon>
        <taxon>Bifidobacteriaceae</taxon>
        <taxon>Alloscardovia</taxon>
    </lineage>
</organism>
<dbReference type="OrthoDB" id="9791657at2"/>
<dbReference type="CDD" id="cd06127">
    <property type="entry name" value="DEDDh"/>
    <property type="match status" value="1"/>
</dbReference>
<evidence type="ECO:0000259" key="1">
    <source>
        <dbReference type="SMART" id="SM00479"/>
    </source>
</evidence>
<dbReference type="SMART" id="SM00479">
    <property type="entry name" value="EXOIII"/>
    <property type="match status" value="1"/>
</dbReference>
<dbReference type="AlphaFoldDB" id="A0A4R0QRE7"/>
<dbReference type="GO" id="GO:0004527">
    <property type="term" value="F:exonuclease activity"/>
    <property type="evidence" value="ECO:0007669"/>
    <property type="project" value="UniProtKB-ARBA"/>
</dbReference>
<sequence>MTQLLDTLSIIPTQSMDCPLSKSYLLGFDTETTGTTYGKDAIVSACLVLRNPATGYEADITSYWEINPRIPMNPMASRVNGFTTEYLTEHGMDQEVAITEISEIIVAAQLKNIPLLAYNAPFDVSMLNADLKKIGSAPLDTLMRDNDVDNFLSTTERELLIVDPLVIDRAVSKRTGSRKLIDTTFYYGVQPHGNFHNAVADTTAAVDLIEPITRLYPQAASIRLENLMSFQRESYTSWKDNFNEYLKTQGRSLIQGSWL</sequence>
<feature type="domain" description="Exonuclease" evidence="1">
    <location>
        <begin position="24"/>
        <end position="218"/>
    </location>
</feature>
<evidence type="ECO:0000313" key="3">
    <source>
        <dbReference type="Proteomes" id="UP000291289"/>
    </source>
</evidence>
<name>A0A4R0QRE7_9BIFI</name>
<dbReference type="Gene3D" id="3.30.420.10">
    <property type="entry name" value="Ribonuclease H-like superfamily/Ribonuclease H"/>
    <property type="match status" value="1"/>
</dbReference>
<dbReference type="GO" id="GO:0003676">
    <property type="term" value="F:nucleic acid binding"/>
    <property type="evidence" value="ECO:0007669"/>
    <property type="project" value="InterPro"/>
</dbReference>
<accession>A0A4R0QRE7</accession>
<dbReference type="InterPro" id="IPR036397">
    <property type="entry name" value="RNaseH_sf"/>
</dbReference>
<reference evidence="2 3" key="1">
    <citation type="submission" date="2018-12" db="EMBL/GenBank/DDBJ databases">
        <title>Alloscrdovia theropitheci sp. nov: a novel taxon from the feces of the bleeding-herat monkey (Theropithecus geleda).</title>
        <authorList>
            <person name="Modesto M."/>
        </authorList>
    </citation>
    <scope>NUCLEOTIDE SEQUENCE [LARGE SCALE GENOMIC DNA]</scope>
    <source>
        <strain evidence="2 3">GLDI4/2</strain>
    </source>
</reference>
<protein>
    <submittedName>
        <fullName evidence="2">DNA polymerase III subunit epsilon</fullName>
    </submittedName>
</protein>
<proteinExistence type="predicted"/>
<dbReference type="Proteomes" id="UP000291289">
    <property type="component" value="Unassembled WGS sequence"/>
</dbReference>
<dbReference type="RefSeq" id="WP_131284535.1">
    <property type="nucleotide sequence ID" value="NZ_RXLP01000023.1"/>
</dbReference>
<dbReference type="EMBL" id="RXLP01000023">
    <property type="protein sequence ID" value="TCD53938.1"/>
    <property type="molecule type" value="Genomic_DNA"/>
</dbReference>
<dbReference type="Pfam" id="PF00929">
    <property type="entry name" value="RNase_T"/>
    <property type="match status" value="1"/>
</dbReference>